<proteinExistence type="predicted"/>
<protein>
    <submittedName>
        <fullName evidence="1">Steroid-binding protein</fullName>
    </submittedName>
</protein>
<accession>A0AC61DF38</accession>
<evidence type="ECO:0000313" key="1">
    <source>
        <dbReference type="EMBL" id="PHV71869.1"/>
    </source>
</evidence>
<sequence>MSQVNLFEIGQIENELKEIEILISSLHHLELKYAYLQKIASIREQLIQSLLFHYNVRTPTTPFTLAQLQQNYNGKNNQPAYIAIDNIVYDLTYEATWGGGTHFGLQAGEDVSHALANCHSQNKEEIISKLMPVGILESPVIP</sequence>
<dbReference type="EMBL" id="PEDL01000002">
    <property type="protein sequence ID" value="PHV71869.1"/>
    <property type="molecule type" value="Genomic_DNA"/>
</dbReference>
<organism evidence="1 2">
    <name type="scientific">Sporanaerobium hydrogeniformans</name>
    <dbReference type="NCBI Taxonomy" id="3072179"/>
    <lineage>
        <taxon>Bacteria</taxon>
        <taxon>Bacillati</taxon>
        <taxon>Bacillota</taxon>
        <taxon>Clostridia</taxon>
        <taxon>Lachnospirales</taxon>
        <taxon>Lachnospiraceae</taxon>
        <taxon>Sporanaerobium</taxon>
    </lineage>
</organism>
<dbReference type="Proteomes" id="UP000224460">
    <property type="component" value="Unassembled WGS sequence"/>
</dbReference>
<reference evidence="1" key="1">
    <citation type="submission" date="2017-10" db="EMBL/GenBank/DDBJ databases">
        <title>Genome sequence of cellulolytic Lachnospiraceae bacterium XHS1971 isolated from hotspring sediment.</title>
        <authorList>
            <person name="Vasudevan G."/>
            <person name="Joshi A.J."/>
            <person name="Hivarkar S."/>
            <person name="Lanjekar V.B."/>
            <person name="Dhakephalkar P.K."/>
            <person name="Dagar S."/>
        </authorList>
    </citation>
    <scope>NUCLEOTIDE SEQUENCE</scope>
    <source>
        <strain evidence="1">XHS1971</strain>
    </source>
</reference>
<gene>
    <name evidence="1" type="ORF">CS063_04760</name>
</gene>
<comment type="caution">
    <text evidence="1">The sequence shown here is derived from an EMBL/GenBank/DDBJ whole genome shotgun (WGS) entry which is preliminary data.</text>
</comment>
<keyword evidence="2" id="KW-1185">Reference proteome</keyword>
<evidence type="ECO:0000313" key="2">
    <source>
        <dbReference type="Proteomes" id="UP000224460"/>
    </source>
</evidence>
<name>A0AC61DF38_9FIRM</name>